<evidence type="ECO:0000256" key="1">
    <source>
        <dbReference type="SAM" id="MobiDB-lite"/>
    </source>
</evidence>
<name>A0A929G1A8_9PSEU</name>
<feature type="domain" description="Metallo-beta-lactamase" evidence="2">
    <location>
        <begin position="20"/>
        <end position="209"/>
    </location>
</feature>
<dbReference type="CDD" id="cd16282">
    <property type="entry name" value="metallo-hydrolase-like_MBL-fold"/>
    <property type="match status" value="1"/>
</dbReference>
<dbReference type="PANTHER" id="PTHR42951:SF4">
    <property type="entry name" value="ACYL-COENZYME A THIOESTERASE MBLAC2"/>
    <property type="match status" value="1"/>
</dbReference>
<dbReference type="InterPro" id="IPR036866">
    <property type="entry name" value="RibonucZ/Hydroxyglut_hydro"/>
</dbReference>
<keyword evidence="4" id="KW-1185">Reference proteome</keyword>
<dbReference type="InterPro" id="IPR001279">
    <property type="entry name" value="Metallo-B-lactamas"/>
</dbReference>
<dbReference type="AlphaFoldDB" id="A0A929G1A8"/>
<dbReference type="SUPFAM" id="SSF56281">
    <property type="entry name" value="Metallo-hydrolase/oxidoreductase"/>
    <property type="match status" value="1"/>
</dbReference>
<dbReference type="RefSeq" id="WP_193927938.1">
    <property type="nucleotide sequence ID" value="NZ_JADEYC010000014.1"/>
</dbReference>
<evidence type="ECO:0000313" key="4">
    <source>
        <dbReference type="Proteomes" id="UP000598360"/>
    </source>
</evidence>
<dbReference type="Gene3D" id="3.60.15.10">
    <property type="entry name" value="Ribonuclease Z/Hydroxyacylglutathione hydrolase-like"/>
    <property type="match status" value="1"/>
</dbReference>
<dbReference type="InterPro" id="IPR050855">
    <property type="entry name" value="NDM-1-like"/>
</dbReference>
<feature type="compositionally biased region" description="Basic and acidic residues" evidence="1">
    <location>
        <begin position="237"/>
        <end position="246"/>
    </location>
</feature>
<dbReference type="EMBL" id="JADEYC010000014">
    <property type="protein sequence ID" value="MBE9374483.1"/>
    <property type="molecule type" value="Genomic_DNA"/>
</dbReference>
<feature type="region of interest" description="Disordered" evidence="1">
    <location>
        <begin position="236"/>
        <end position="263"/>
    </location>
</feature>
<comment type="caution">
    <text evidence="3">The sequence shown here is derived from an EMBL/GenBank/DDBJ whole genome shotgun (WGS) entry which is preliminary data.</text>
</comment>
<accession>A0A929G1A8</accession>
<evidence type="ECO:0000313" key="3">
    <source>
        <dbReference type="EMBL" id="MBE9374483.1"/>
    </source>
</evidence>
<dbReference type="PANTHER" id="PTHR42951">
    <property type="entry name" value="METALLO-BETA-LACTAMASE DOMAIN-CONTAINING"/>
    <property type="match status" value="1"/>
</dbReference>
<evidence type="ECO:0000259" key="2">
    <source>
        <dbReference type="SMART" id="SM00849"/>
    </source>
</evidence>
<proteinExistence type="predicted"/>
<organism evidence="3 4">
    <name type="scientific">Saccharopolyspora montiporae</name>
    <dbReference type="NCBI Taxonomy" id="2781240"/>
    <lineage>
        <taxon>Bacteria</taxon>
        <taxon>Bacillati</taxon>
        <taxon>Actinomycetota</taxon>
        <taxon>Actinomycetes</taxon>
        <taxon>Pseudonocardiales</taxon>
        <taxon>Pseudonocardiaceae</taxon>
        <taxon>Saccharopolyspora</taxon>
    </lineage>
</organism>
<dbReference type="Proteomes" id="UP000598360">
    <property type="component" value="Unassembled WGS sequence"/>
</dbReference>
<dbReference type="SMART" id="SM00849">
    <property type="entry name" value="Lactamase_B"/>
    <property type="match status" value="1"/>
</dbReference>
<reference evidence="3" key="1">
    <citation type="submission" date="2020-10" db="EMBL/GenBank/DDBJ databases">
        <title>Diversity and distribution of actinomycetes associated with coral in the coast of Hainan.</title>
        <authorList>
            <person name="Li F."/>
        </authorList>
    </citation>
    <scope>NUCLEOTIDE SEQUENCE</scope>
    <source>
        <strain evidence="3">HNM0983</strain>
    </source>
</reference>
<sequence>MTDLLELGAGVHARRHAELDLTTGLVLGSRAALVVDTRGDLAQGRDLHTAVRGITGLPCVVVVTHGHFDHCFGTAAFGPVPVWAHERCPEFLDRTAEQQRAEWVRHYDASGAPDTARALAGTPLIMPDRLVAGSAELDLGGRAVHLLHPGPGHTGHDLAVHVPDAGVLFAGDLFEQGAPPDFEHADPARWPASLGRLLDLRPRVVVPGHGDPAGPADLARQRDELAVLAELHRRVRRGETTTERAVPHSPFPPETTRAALARP</sequence>
<gene>
    <name evidence="3" type="ORF">IQ251_08475</name>
</gene>
<protein>
    <submittedName>
        <fullName evidence="3">MBL fold metallo-hydrolase</fullName>
    </submittedName>
</protein>
<dbReference type="Pfam" id="PF00753">
    <property type="entry name" value="Lactamase_B"/>
    <property type="match status" value="1"/>
</dbReference>